<evidence type="ECO:0000313" key="1">
    <source>
        <dbReference type="EMBL" id="RZB67421.1"/>
    </source>
</evidence>
<reference evidence="1 2" key="1">
    <citation type="submission" date="2018-09" db="EMBL/GenBank/DDBJ databases">
        <title>A high-quality reference genome of wild soybean provides a powerful tool to mine soybean genomes.</title>
        <authorList>
            <person name="Xie M."/>
            <person name="Chung C.Y.L."/>
            <person name="Li M.-W."/>
            <person name="Wong F.-L."/>
            <person name="Chan T.-F."/>
            <person name="Lam H.-M."/>
        </authorList>
    </citation>
    <scope>NUCLEOTIDE SEQUENCE [LARGE SCALE GENOMIC DNA]</scope>
    <source>
        <strain evidence="2">cv. W05</strain>
        <tissue evidence="1">Hypocotyl of etiolated seedlings</tissue>
    </source>
</reference>
<name>A0A445H1V5_GLYSO</name>
<comment type="caution">
    <text evidence="1">The sequence shown here is derived from an EMBL/GenBank/DDBJ whole genome shotgun (WGS) entry which is preliminary data.</text>
</comment>
<evidence type="ECO:0000313" key="2">
    <source>
        <dbReference type="Proteomes" id="UP000289340"/>
    </source>
</evidence>
<protein>
    <submittedName>
        <fullName evidence="1">Uncharacterized protein</fullName>
    </submittedName>
</protein>
<keyword evidence="2" id="KW-1185">Reference proteome</keyword>
<organism evidence="1 2">
    <name type="scientific">Glycine soja</name>
    <name type="common">Wild soybean</name>
    <dbReference type="NCBI Taxonomy" id="3848"/>
    <lineage>
        <taxon>Eukaryota</taxon>
        <taxon>Viridiplantae</taxon>
        <taxon>Streptophyta</taxon>
        <taxon>Embryophyta</taxon>
        <taxon>Tracheophyta</taxon>
        <taxon>Spermatophyta</taxon>
        <taxon>Magnoliopsida</taxon>
        <taxon>eudicotyledons</taxon>
        <taxon>Gunneridae</taxon>
        <taxon>Pentapetalae</taxon>
        <taxon>rosids</taxon>
        <taxon>fabids</taxon>
        <taxon>Fabales</taxon>
        <taxon>Fabaceae</taxon>
        <taxon>Papilionoideae</taxon>
        <taxon>50 kb inversion clade</taxon>
        <taxon>NPAAA clade</taxon>
        <taxon>indigoferoid/millettioid clade</taxon>
        <taxon>Phaseoleae</taxon>
        <taxon>Glycine</taxon>
        <taxon>Glycine subgen. Soja</taxon>
    </lineage>
</organism>
<dbReference type="AlphaFoldDB" id="A0A445H1V5"/>
<sequence>MEWCDHCCRFSQTRVENIIDESSGKYCSSCIMCGKILLDLGRNPRRIKKRRKSNVKIVKKERDAASKGPLIKEAKLPINSDTTQVSLKIVEESLFSVA</sequence>
<dbReference type="EMBL" id="QZWG01000014">
    <property type="protein sequence ID" value="RZB67421.1"/>
    <property type="molecule type" value="Genomic_DNA"/>
</dbReference>
<gene>
    <name evidence="1" type="ORF">D0Y65_037674</name>
</gene>
<accession>A0A445H1V5</accession>
<dbReference type="Proteomes" id="UP000289340">
    <property type="component" value="Chromosome 14"/>
</dbReference>
<proteinExistence type="predicted"/>